<sequence>MHFYMFRPKTLHTQKRSNKTEPRESETNGRRVGRDRCLLLDLRRHATSERQCSDVDGRIRVSPVRLTDKKKYFARLLTDTCKLFDVIIGLEWPLKRYKVMNQRTPAN</sequence>
<keyword evidence="3" id="KW-1185">Reference proteome</keyword>
<evidence type="ECO:0000313" key="3">
    <source>
        <dbReference type="Proteomes" id="UP000838878"/>
    </source>
</evidence>
<accession>A0A8J9V5E0</accession>
<feature type="compositionally biased region" description="Basic and acidic residues" evidence="1">
    <location>
        <begin position="18"/>
        <end position="31"/>
    </location>
</feature>
<dbReference type="AlphaFoldDB" id="A0A8J9V5E0"/>
<proteinExistence type="predicted"/>
<evidence type="ECO:0000313" key="2">
    <source>
        <dbReference type="EMBL" id="CAH0715733.1"/>
    </source>
</evidence>
<feature type="non-terminal residue" evidence="2">
    <location>
        <position position="107"/>
    </location>
</feature>
<protein>
    <submittedName>
        <fullName evidence="2">Uncharacterized protein</fullName>
    </submittedName>
</protein>
<reference evidence="2" key="1">
    <citation type="submission" date="2021-12" db="EMBL/GenBank/DDBJ databases">
        <authorList>
            <person name="Martin H S."/>
        </authorList>
    </citation>
    <scope>NUCLEOTIDE SEQUENCE</scope>
</reference>
<evidence type="ECO:0000256" key="1">
    <source>
        <dbReference type="SAM" id="MobiDB-lite"/>
    </source>
</evidence>
<dbReference type="EMBL" id="OV170230">
    <property type="protein sequence ID" value="CAH0715733.1"/>
    <property type="molecule type" value="Genomic_DNA"/>
</dbReference>
<gene>
    <name evidence="2" type="ORF">BINO364_LOCUS2619</name>
</gene>
<feature type="region of interest" description="Disordered" evidence="1">
    <location>
        <begin position="1"/>
        <end position="31"/>
    </location>
</feature>
<name>A0A8J9V5E0_9NEOP</name>
<dbReference type="Proteomes" id="UP000838878">
    <property type="component" value="Chromosome 10"/>
</dbReference>
<organism evidence="2 3">
    <name type="scientific">Brenthis ino</name>
    <name type="common">lesser marbled fritillary</name>
    <dbReference type="NCBI Taxonomy" id="405034"/>
    <lineage>
        <taxon>Eukaryota</taxon>
        <taxon>Metazoa</taxon>
        <taxon>Ecdysozoa</taxon>
        <taxon>Arthropoda</taxon>
        <taxon>Hexapoda</taxon>
        <taxon>Insecta</taxon>
        <taxon>Pterygota</taxon>
        <taxon>Neoptera</taxon>
        <taxon>Endopterygota</taxon>
        <taxon>Lepidoptera</taxon>
        <taxon>Glossata</taxon>
        <taxon>Ditrysia</taxon>
        <taxon>Papilionoidea</taxon>
        <taxon>Nymphalidae</taxon>
        <taxon>Heliconiinae</taxon>
        <taxon>Argynnini</taxon>
        <taxon>Brenthis</taxon>
    </lineage>
</organism>